<dbReference type="Proteomes" id="UP000016662">
    <property type="component" value="Unassembled WGS sequence"/>
</dbReference>
<dbReference type="PATRIC" id="fig|411473.3.peg.1596"/>
<organism evidence="1 2">
    <name type="scientific">Ruminococcus callidus ATCC 27760</name>
    <dbReference type="NCBI Taxonomy" id="411473"/>
    <lineage>
        <taxon>Bacteria</taxon>
        <taxon>Bacillati</taxon>
        <taxon>Bacillota</taxon>
        <taxon>Clostridia</taxon>
        <taxon>Eubacteriales</taxon>
        <taxon>Oscillospiraceae</taxon>
        <taxon>Ruminococcus</taxon>
    </lineage>
</organism>
<dbReference type="eggNOG" id="ENOG5032UD1">
    <property type="taxonomic scope" value="Bacteria"/>
</dbReference>
<dbReference type="EMBL" id="AWVF01000236">
    <property type="protein sequence ID" value="ERJ94768.1"/>
    <property type="molecule type" value="Genomic_DNA"/>
</dbReference>
<protein>
    <submittedName>
        <fullName evidence="1">Bacteriophage Gp15 protein</fullName>
    </submittedName>
</protein>
<comment type="caution">
    <text evidence="1">The sequence shown here is derived from an EMBL/GenBank/DDBJ whole genome shotgun (WGS) entry which is preliminary data.</text>
</comment>
<accession>U2M608</accession>
<keyword evidence="2" id="KW-1185">Reference proteome</keyword>
<proteinExistence type="predicted"/>
<name>U2M608_9FIRM</name>
<evidence type="ECO:0000313" key="1">
    <source>
        <dbReference type="EMBL" id="ERJ94768.1"/>
    </source>
</evidence>
<sequence>MNLLYDALPDTVTVDGKAYRIYTDYRDWLRFYDMQEDDGLSKREKLLLMLEWYIDKPPLSCLEEALEALIGFATRSEEQPEQRQEHSGRKTTDRVLSWQYDAAYVYAAFLSVYHMDLQQVEQMHWHLFLGLFDALPDETPIKQRMGYRSVNLAEIKDKNERLRIRKIQDRIRIPQPELDGYQCGAFFG</sequence>
<dbReference type="InterPro" id="IPR009660">
    <property type="entry name" value="Phage_A500_Gp15"/>
</dbReference>
<dbReference type="RefSeq" id="WP_021683434.1">
    <property type="nucleotide sequence ID" value="NZ_KI260480.1"/>
</dbReference>
<dbReference type="STRING" id="411473.RUMCAL_01937"/>
<dbReference type="HOGENOM" id="CLU_108800_1_0_9"/>
<dbReference type="OrthoDB" id="1758052at2"/>
<evidence type="ECO:0000313" key="2">
    <source>
        <dbReference type="Proteomes" id="UP000016662"/>
    </source>
</evidence>
<dbReference type="Pfam" id="PF06854">
    <property type="entry name" value="Phage_Gp15"/>
    <property type="match status" value="1"/>
</dbReference>
<reference evidence="1 2" key="1">
    <citation type="submission" date="2013-07" db="EMBL/GenBank/DDBJ databases">
        <authorList>
            <person name="Weinstock G."/>
            <person name="Sodergren E."/>
            <person name="Wylie T."/>
            <person name="Fulton L."/>
            <person name="Fulton R."/>
            <person name="Fronick C."/>
            <person name="O'Laughlin M."/>
            <person name="Godfrey J."/>
            <person name="Miner T."/>
            <person name="Herter B."/>
            <person name="Appelbaum E."/>
            <person name="Cordes M."/>
            <person name="Lek S."/>
            <person name="Wollam A."/>
            <person name="Pepin K.H."/>
            <person name="Palsikar V.B."/>
            <person name="Mitreva M."/>
            <person name="Wilson R.K."/>
        </authorList>
    </citation>
    <scope>NUCLEOTIDE SEQUENCE [LARGE SCALE GENOMIC DNA]</scope>
    <source>
        <strain evidence="1 2">ATCC 27760</strain>
    </source>
</reference>
<dbReference type="AlphaFoldDB" id="U2M608"/>
<gene>
    <name evidence="1" type="ORF">RUMCAL_01937</name>
</gene>